<proteinExistence type="predicted"/>
<keyword evidence="1" id="KW-0472">Membrane</keyword>
<protein>
    <recommendedName>
        <fullName evidence="2">Reverse transcriptase zinc-binding domain-containing protein</fullName>
    </recommendedName>
</protein>
<feature type="transmembrane region" description="Helical" evidence="1">
    <location>
        <begin position="80"/>
        <end position="103"/>
    </location>
</feature>
<keyword evidence="4" id="KW-1185">Reference proteome</keyword>
<organism evidence="3 4">
    <name type="scientific">Dendrobium thyrsiflorum</name>
    <name type="common">Pinecone-like raceme dendrobium</name>
    <name type="synonym">Orchid</name>
    <dbReference type="NCBI Taxonomy" id="117978"/>
    <lineage>
        <taxon>Eukaryota</taxon>
        <taxon>Viridiplantae</taxon>
        <taxon>Streptophyta</taxon>
        <taxon>Embryophyta</taxon>
        <taxon>Tracheophyta</taxon>
        <taxon>Spermatophyta</taxon>
        <taxon>Magnoliopsida</taxon>
        <taxon>Liliopsida</taxon>
        <taxon>Asparagales</taxon>
        <taxon>Orchidaceae</taxon>
        <taxon>Epidendroideae</taxon>
        <taxon>Malaxideae</taxon>
        <taxon>Dendrobiinae</taxon>
        <taxon>Dendrobium</taxon>
    </lineage>
</organism>
<dbReference type="AlphaFoldDB" id="A0ABD0TYH7"/>
<evidence type="ECO:0000256" key="1">
    <source>
        <dbReference type="SAM" id="Phobius"/>
    </source>
</evidence>
<accession>A0ABD0TYH7</accession>
<evidence type="ECO:0000259" key="2">
    <source>
        <dbReference type="Pfam" id="PF13966"/>
    </source>
</evidence>
<feature type="domain" description="Reverse transcriptase zinc-binding" evidence="2">
    <location>
        <begin position="68"/>
        <end position="127"/>
    </location>
</feature>
<dbReference type="Proteomes" id="UP001552299">
    <property type="component" value="Unassembled WGS sequence"/>
</dbReference>
<evidence type="ECO:0000313" key="4">
    <source>
        <dbReference type="Proteomes" id="UP001552299"/>
    </source>
</evidence>
<comment type="caution">
    <text evidence="3">The sequence shown here is derived from an EMBL/GenBank/DDBJ whole genome shotgun (WGS) entry which is preliminary data.</text>
</comment>
<keyword evidence="1" id="KW-1133">Transmembrane helix</keyword>
<reference evidence="3 4" key="1">
    <citation type="journal article" date="2024" name="Plant Biotechnol. J.">
        <title>Dendrobium thyrsiflorum genome and its molecular insights into genes involved in important horticultural traits.</title>
        <authorList>
            <person name="Chen B."/>
            <person name="Wang J.Y."/>
            <person name="Zheng P.J."/>
            <person name="Li K.L."/>
            <person name="Liang Y.M."/>
            <person name="Chen X.F."/>
            <person name="Zhang C."/>
            <person name="Zhao X."/>
            <person name="He X."/>
            <person name="Zhang G.Q."/>
            <person name="Liu Z.J."/>
            <person name="Xu Q."/>
        </authorList>
    </citation>
    <scope>NUCLEOTIDE SEQUENCE [LARGE SCALE GENOMIC DNA]</scope>
    <source>
        <strain evidence="3">GZMU011</strain>
    </source>
</reference>
<gene>
    <name evidence="3" type="ORF">M5K25_026841</name>
</gene>
<dbReference type="Pfam" id="PF13966">
    <property type="entry name" value="zf-RVT"/>
    <property type="match status" value="1"/>
</dbReference>
<evidence type="ECO:0000313" key="3">
    <source>
        <dbReference type="EMBL" id="KAL0904704.1"/>
    </source>
</evidence>
<dbReference type="InterPro" id="IPR026960">
    <property type="entry name" value="RVT-Znf"/>
</dbReference>
<sequence>MAVVLPRGEIPSALGIPLLRISDLVAGGNWSFPHNFLSSLHNVISANLFFNSSVDCPLWCGSKHPTFKSFMEEFYKDMEVVSWFSFVWHKCASIQFSYFAWLAMNGGLKTTDQLILRSVSAQPICLFVTTTINLFLIFFLIIEGTLSWVLVFLLRPNIMQIFNYIKGYSQFSKAMKKFLYVVICASI</sequence>
<name>A0ABD0TYH7_DENTH</name>
<keyword evidence="1" id="KW-0812">Transmembrane</keyword>
<dbReference type="EMBL" id="JANQDX010000019">
    <property type="protein sequence ID" value="KAL0904704.1"/>
    <property type="molecule type" value="Genomic_DNA"/>
</dbReference>